<evidence type="ECO:0000313" key="7">
    <source>
        <dbReference type="EMBL" id="SEU40600.1"/>
    </source>
</evidence>
<dbReference type="Pfam" id="PF08281">
    <property type="entry name" value="Sigma70_r4_2"/>
    <property type="match status" value="1"/>
</dbReference>
<dbReference type="OrthoDB" id="3698333at2"/>
<keyword evidence="3" id="KW-0731">Sigma factor</keyword>
<dbReference type="InterPro" id="IPR013249">
    <property type="entry name" value="RNA_pol_sigma70_r4_t2"/>
</dbReference>
<feature type="domain" description="RNA polymerase sigma factor 70 region 4 type 2" evidence="6">
    <location>
        <begin position="134"/>
        <end position="185"/>
    </location>
</feature>
<dbReference type="InterPro" id="IPR007627">
    <property type="entry name" value="RNA_pol_sigma70_r2"/>
</dbReference>
<evidence type="ECO:0000313" key="8">
    <source>
        <dbReference type="Proteomes" id="UP000199361"/>
    </source>
</evidence>
<organism evidence="7 8">
    <name type="scientific">Nonomuraea wenchangensis</name>
    <dbReference type="NCBI Taxonomy" id="568860"/>
    <lineage>
        <taxon>Bacteria</taxon>
        <taxon>Bacillati</taxon>
        <taxon>Actinomycetota</taxon>
        <taxon>Actinomycetes</taxon>
        <taxon>Streptosporangiales</taxon>
        <taxon>Streptosporangiaceae</taxon>
        <taxon>Nonomuraea</taxon>
    </lineage>
</organism>
<dbReference type="GO" id="GO:0006352">
    <property type="term" value="P:DNA-templated transcription initiation"/>
    <property type="evidence" value="ECO:0007669"/>
    <property type="project" value="InterPro"/>
</dbReference>
<dbReference type="InterPro" id="IPR014284">
    <property type="entry name" value="RNA_pol_sigma-70_dom"/>
</dbReference>
<dbReference type="AlphaFoldDB" id="A0A1I0LJX6"/>
<dbReference type="InterPro" id="IPR013325">
    <property type="entry name" value="RNA_pol_sigma_r2"/>
</dbReference>
<protein>
    <submittedName>
        <fullName evidence="7">RNA polymerase sigma-70 factor, ECF subfamily</fullName>
    </submittedName>
</protein>
<reference evidence="7 8" key="1">
    <citation type="submission" date="2016-10" db="EMBL/GenBank/DDBJ databases">
        <authorList>
            <person name="de Groot N.N."/>
        </authorList>
    </citation>
    <scope>NUCLEOTIDE SEQUENCE [LARGE SCALE GENOMIC DNA]</scope>
    <source>
        <strain evidence="7 8">CGMCC 4.5598</strain>
    </source>
</reference>
<proteinExistence type="inferred from homology"/>
<evidence type="ECO:0000256" key="1">
    <source>
        <dbReference type="ARBA" id="ARBA00010641"/>
    </source>
</evidence>
<dbReference type="PANTHER" id="PTHR43133">
    <property type="entry name" value="RNA POLYMERASE ECF-TYPE SIGMA FACTO"/>
    <property type="match status" value="1"/>
</dbReference>
<dbReference type="RefSeq" id="WP_091091809.1">
    <property type="nucleotide sequence ID" value="NZ_FOHX01000018.1"/>
</dbReference>
<dbReference type="SUPFAM" id="SSF88946">
    <property type="entry name" value="Sigma2 domain of RNA polymerase sigma factors"/>
    <property type="match status" value="1"/>
</dbReference>
<dbReference type="GO" id="GO:0016987">
    <property type="term" value="F:sigma factor activity"/>
    <property type="evidence" value="ECO:0007669"/>
    <property type="project" value="UniProtKB-KW"/>
</dbReference>
<dbReference type="PANTHER" id="PTHR43133:SF46">
    <property type="entry name" value="RNA POLYMERASE SIGMA-70 FACTOR ECF SUBFAMILY"/>
    <property type="match status" value="1"/>
</dbReference>
<dbReference type="EMBL" id="FOHX01000018">
    <property type="protein sequence ID" value="SEU40600.1"/>
    <property type="molecule type" value="Genomic_DNA"/>
</dbReference>
<keyword evidence="4" id="KW-0804">Transcription</keyword>
<evidence type="ECO:0000256" key="2">
    <source>
        <dbReference type="ARBA" id="ARBA00023015"/>
    </source>
</evidence>
<name>A0A1I0LJX6_9ACTN</name>
<dbReference type="Gene3D" id="1.10.1740.10">
    <property type="match status" value="1"/>
</dbReference>
<evidence type="ECO:0000259" key="6">
    <source>
        <dbReference type="Pfam" id="PF08281"/>
    </source>
</evidence>
<accession>A0A1I0LJX6</accession>
<dbReference type="Proteomes" id="UP000199361">
    <property type="component" value="Unassembled WGS sequence"/>
</dbReference>
<dbReference type="Pfam" id="PF04542">
    <property type="entry name" value="Sigma70_r2"/>
    <property type="match status" value="1"/>
</dbReference>
<gene>
    <name evidence="7" type="ORF">SAMN05421811_11882</name>
</gene>
<dbReference type="InterPro" id="IPR013324">
    <property type="entry name" value="RNA_pol_sigma_r3/r4-like"/>
</dbReference>
<dbReference type="InterPro" id="IPR036388">
    <property type="entry name" value="WH-like_DNA-bd_sf"/>
</dbReference>
<dbReference type="InterPro" id="IPR039425">
    <property type="entry name" value="RNA_pol_sigma-70-like"/>
</dbReference>
<keyword evidence="8" id="KW-1185">Reference proteome</keyword>
<dbReference type="Gene3D" id="1.10.10.10">
    <property type="entry name" value="Winged helix-like DNA-binding domain superfamily/Winged helix DNA-binding domain"/>
    <property type="match status" value="1"/>
</dbReference>
<dbReference type="NCBIfam" id="TIGR02937">
    <property type="entry name" value="sigma70-ECF"/>
    <property type="match status" value="1"/>
</dbReference>
<dbReference type="STRING" id="568860.SAMN05421811_11882"/>
<feature type="domain" description="RNA polymerase sigma-70 region 2" evidence="5">
    <location>
        <begin position="38"/>
        <end position="103"/>
    </location>
</feature>
<evidence type="ECO:0000259" key="5">
    <source>
        <dbReference type="Pfam" id="PF04542"/>
    </source>
</evidence>
<comment type="similarity">
    <text evidence="1">Belongs to the sigma-70 factor family. ECF subfamily.</text>
</comment>
<evidence type="ECO:0000256" key="3">
    <source>
        <dbReference type="ARBA" id="ARBA00023082"/>
    </source>
</evidence>
<evidence type="ECO:0000256" key="4">
    <source>
        <dbReference type="ARBA" id="ARBA00023163"/>
    </source>
</evidence>
<dbReference type="GO" id="GO:0003677">
    <property type="term" value="F:DNA binding"/>
    <property type="evidence" value="ECO:0007669"/>
    <property type="project" value="InterPro"/>
</dbReference>
<keyword evidence="2" id="KW-0805">Transcription regulation</keyword>
<dbReference type="SUPFAM" id="SSF88659">
    <property type="entry name" value="Sigma3 and sigma4 domains of RNA polymerase sigma factors"/>
    <property type="match status" value="1"/>
</dbReference>
<sequence>MRPFPFRRRAAPDVTAESGDADLVAAVAARSTAALRILHQRHAPWLRARLARRCADADAVDDALQETFLAVWRSADGFRGDNVAGWLWTIAVRRLISALRGRGSRWVGSGIEPDDNSPVASAEDVVLLGVEHGDLGAALNRLSPELRAVIEATVLDGLTTREAAGLLGIPEGTVKTRAMRARARLREELS</sequence>